<accession>A0A8S5SGU1</accession>
<sequence length="464" mass="52011">MRNFITWVKGVLQMFFQRETIKRAVGAEVAISAGMQDAITLWQKMFCNEPPWLDQNTETLGLAAAVASEIARLVTVEFHSEISGSGRRAAFLQEGYAFVLSRLREQTEFAAAMGGLVFKPYMDGGRIAIDFVHADRFIPTAYNSRGEVTGAVFVERVKKGRAWYTRLESHQLTDAGYTVQNKAFISYQDAELGVPAALTSVDEWADLEENLVMGYRNGDTLERPLFVYFKMPFANHIDAESPLGVSVCARAAGLMEQADRQYSRILWEFEGAELAVDASVGALQADGKRLPAGKQRLFRSLNLEKGTTGDLYEVFSPAIRDASLFNGLNQLLRRIEFNCNLSYGTLSDPQNQEKTAEEIRMSKQRSYAAVCNIQKSLQTALEHLVWVMDYYTSLYQLAPDGEYEVTFNWGDGVLTDTGAEYAQMKAMVDANILKPEKLLAWYFGISEEEAKDYIPAQDTLDFGE</sequence>
<dbReference type="InterPro" id="IPR021145">
    <property type="entry name" value="Portal_protein_SPP1_Gp6-like"/>
</dbReference>
<dbReference type="EMBL" id="BK032593">
    <property type="protein sequence ID" value="DAF50166.1"/>
    <property type="molecule type" value="Genomic_DNA"/>
</dbReference>
<reference evidence="1" key="1">
    <citation type="journal article" date="2021" name="Proc. Natl. Acad. Sci. U.S.A.">
        <title>A Catalog of Tens of Thousands of Viruses from Human Metagenomes Reveals Hidden Associations with Chronic Diseases.</title>
        <authorList>
            <person name="Tisza M.J."/>
            <person name="Buck C.B."/>
        </authorList>
    </citation>
    <scope>NUCLEOTIDE SEQUENCE</scope>
    <source>
        <strain evidence="1">Ct9zP9</strain>
    </source>
</reference>
<organism evidence="1">
    <name type="scientific">Siphoviridae sp. ct9zP9</name>
    <dbReference type="NCBI Taxonomy" id="2827795"/>
    <lineage>
        <taxon>Viruses</taxon>
        <taxon>Duplodnaviria</taxon>
        <taxon>Heunggongvirae</taxon>
        <taxon>Uroviricota</taxon>
        <taxon>Caudoviricetes</taxon>
    </lineage>
</organism>
<evidence type="ECO:0000313" key="1">
    <source>
        <dbReference type="EMBL" id="DAF50166.1"/>
    </source>
</evidence>
<dbReference type="Pfam" id="PF05133">
    <property type="entry name" value="SPP1_portal"/>
    <property type="match status" value="1"/>
</dbReference>
<protein>
    <submittedName>
        <fullName evidence="1">Portal protein</fullName>
    </submittedName>
</protein>
<proteinExistence type="predicted"/>
<name>A0A8S5SGU1_9CAUD</name>